<feature type="transmembrane region" description="Helical" evidence="1">
    <location>
        <begin position="44"/>
        <end position="66"/>
    </location>
</feature>
<feature type="transmembrane region" description="Helical" evidence="1">
    <location>
        <begin position="128"/>
        <end position="150"/>
    </location>
</feature>
<dbReference type="Pfam" id="PF01757">
    <property type="entry name" value="Acyl_transf_3"/>
    <property type="match status" value="1"/>
</dbReference>
<feature type="transmembrane region" description="Helical" evidence="1">
    <location>
        <begin position="187"/>
        <end position="207"/>
    </location>
</feature>
<dbReference type="PANTHER" id="PTHR23028:SF53">
    <property type="entry name" value="ACYL_TRANSF_3 DOMAIN-CONTAINING PROTEIN"/>
    <property type="match status" value="1"/>
</dbReference>
<keyword evidence="1" id="KW-0472">Membrane</keyword>
<sequence length="354" mass="40487">MEGAIAVQAFYIVSGFYMALVLNEKYIGQAHSYRLFITNRLLRLYPVYWVVLVLSVVCSVGGYWLTGNPFKLSAYFEALPYIQPYALFYVILTNVVVLGQDMVFFLGLNPQTGRLFFAPDFHVTNPPVYMFMFLPQAWTLGVEILFYLLAPFLVRRSVAVLVVLAGGSLAIRLALYNIGLHDDPWSYRFFPSELMFFLVGALCYRAYLVLKVQAVPPWVFQAVLLLALAVILSYHFLPTDLPKRIVYYLFFALTVPFLFILTRNNRFDYHLGELSYPVYISHMFTGSIVKYALDQARIPEAWFGLTLVVVTVLFSLLLVRFVAGPVERYRQRRVRKFQQAPPDQTLPAGLVPSG</sequence>
<evidence type="ECO:0000313" key="3">
    <source>
        <dbReference type="EMBL" id="GAA3997967.1"/>
    </source>
</evidence>
<accession>A0ABP7RI90</accession>
<dbReference type="EMBL" id="BAABDJ010000003">
    <property type="protein sequence ID" value="GAA3997967.1"/>
    <property type="molecule type" value="Genomic_DNA"/>
</dbReference>
<comment type="caution">
    <text evidence="3">The sequence shown here is derived from an EMBL/GenBank/DDBJ whole genome shotgun (WGS) entry which is preliminary data.</text>
</comment>
<proteinExistence type="predicted"/>
<dbReference type="PANTHER" id="PTHR23028">
    <property type="entry name" value="ACETYLTRANSFERASE"/>
    <property type="match status" value="1"/>
</dbReference>
<gene>
    <name evidence="3" type="ORF">GCM10022408_05860</name>
</gene>
<feature type="transmembrane region" description="Helical" evidence="1">
    <location>
        <begin position="301"/>
        <end position="323"/>
    </location>
</feature>
<feature type="domain" description="Acyltransferase 3" evidence="2">
    <location>
        <begin position="4"/>
        <end position="319"/>
    </location>
</feature>
<evidence type="ECO:0000313" key="4">
    <source>
        <dbReference type="Proteomes" id="UP001500567"/>
    </source>
</evidence>
<feature type="transmembrane region" description="Helical" evidence="1">
    <location>
        <begin position="219"/>
        <end position="238"/>
    </location>
</feature>
<feature type="transmembrane region" description="Helical" evidence="1">
    <location>
        <begin position="86"/>
        <end position="108"/>
    </location>
</feature>
<evidence type="ECO:0000256" key="1">
    <source>
        <dbReference type="SAM" id="Phobius"/>
    </source>
</evidence>
<dbReference type="Proteomes" id="UP001500567">
    <property type="component" value="Unassembled WGS sequence"/>
</dbReference>
<keyword evidence="1" id="KW-0812">Transmembrane</keyword>
<keyword evidence="1" id="KW-1133">Transmembrane helix</keyword>
<evidence type="ECO:0000259" key="2">
    <source>
        <dbReference type="Pfam" id="PF01757"/>
    </source>
</evidence>
<feature type="transmembrane region" description="Helical" evidence="1">
    <location>
        <begin position="6"/>
        <end position="23"/>
    </location>
</feature>
<organism evidence="3 4">
    <name type="scientific">Hymenobacter fastidiosus</name>
    <dbReference type="NCBI Taxonomy" id="486264"/>
    <lineage>
        <taxon>Bacteria</taxon>
        <taxon>Pseudomonadati</taxon>
        <taxon>Bacteroidota</taxon>
        <taxon>Cytophagia</taxon>
        <taxon>Cytophagales</taxon>
        <taxon>Hymenobacteraceae</taxon>
        <taxon>Hymenobacter</taxon>
    </lineage>
</organism>
<dbReference type="InterPro" id="IPR050879">
    <property type="entry name" value="Acyltransferase_3"/>
</dbReference>
<feature type="transmembrane region" description="Helical" evidence="1">
    <location>
        <begin position="156"/>
        <end position="175"/>
    </location>
</feature>
<feature type="transmembrane region" description="Helical" evidence="1">
    <location>
        <begin position="245"/>
        <end position="262"/>
    </location>
</feature>
<reference evidence="4" key="1">
    <citation type="journal article" date="2019" name="Int. J. Syst. Evol. Microbiol.">
        <title>The Global Catalogue of Microorganisms (GCM) 10K type strain sequencing project: providing services to taxonomists for standard genome sequencing and annotation.</title>
        <authorList>
            <consortium name="The Broad Institute Genomics Platform"/>
            <consortium name="The Broad Institute Genome Sequencing Center for Infectious Disease"/>
            <person name="Wu L."/>
            <person name="Ma J."/>
        </authorList>
    </citation>
    <scope>NUCLEOTIDE SEQUENCE [LARGE SCALE GENOMIC DNA]</scope>
    <source>
        <strain evidence="4">JCM 17224</strain>
    </source>
</reference>
<dbReference type="InterPro" id="IPR002656">
    <property type="entry name" value="Acyl_transf_3_dom"/>
</dbReference>
<name>A0ABP7RI90_9BACT</name>
<keyword evidence="4" id="KW-1185">Reference proteome</keyword>
<protein>
    <recommendedName>
        <fullName evidence="2">Acyltransferase 3 domain-containing protein</fullName>
    </recommendedName>
</protein>